<evidence type="ECO:0000256" key="1">
    <source>
        <dbReference type="SAM" id="SignalP"/>
    </source>
</evidence>
<feature type="chain" id="PRO_5009105044" description="Late embryogenesis abundant protein" evidence="1">
    <location>
        <begin position="26"/>
        <end position="152"/>
    </location>
</feature>
<reference evidence="2 3" key="1">
    <citation type="submission" date="2016-06" db="EMBL/GenBank/DDBJ databases">
        <title>Three novel species with peptidoglycan cell walls form the new genus Lacunisphaera gen. nov. in the family Opitutaceae of the verrucomicrobial subdivision 4.</title>
        <authorList>
            <person name="Rast P."/>
            <person name="Gloeckner I."/>
            <person name="Jogler M."/>
            <person name="Boedeker C."/>
            <person name="Jeske O."/>
            <person name="Wiegand S."/>
            <person name="Reinhardt R."/>
            <person name="Schumann P."/>
            <person name="Rohde M."/>
            <person name="Spring S."/>
            <person name="Gloeckner F.O."/>
            <person name="Jogler C."/>
        </authorList>
    </citation>
    <scope>NUCLEOTIDE SEQUENCE [LARGE SCALE GENOMIC DNA]</scope>
    <source>
        <strain evidence="2 3">IG16b</strain>
    </source>
</reference>
<gene>
    <name evidence="2" type="ORF">Verru16b_00811</name>
</gene>
<dbReference type="OrthoDB" id="192597at2"/>
<dbReference type="Gene3D" id="2.60.40.1820">
    <property type="match status" value="1"/>
</dbReference>
<dbReference type="PROSITE" id="PS51257">
    <property type="entry name" value="PROKAR_LIPOPROTEIN"/>
    <property type="match status" value="1"/>
</dbReference>
<dbReference type="KEGG" id="obg:Verru16b_00811"/>
<name>A0A1D8ASB6_9BACT</name>
<feature type="signal peptide" evidence="1">
    <location>
        <begin position="1"/>
        <end position="25"/>
    </location>
</feature>
<evidence type="ECO:0000313" key="2">
    <source>
        <dbReference type="EMBL" id="AOS43756.1"/>
    </source>
</evidence>
<proteinExistence type="predicted"/>
<dbReference type="RefSeq" id="WP_069961083.1">
    <property type="nucleotide sequence ID" value="NZ_CP016094.1"/>
</dbReference>
<protein>
    <recommendedName>
        <fullName evidence="4">Late embryogenesis abundant protein</fullName>
    </recommendedName>
</protein>
<dbReference type="STRING" id="1838286.Verru16b_00811"/>
<dbReference type="AlphaFoldDB" id="A0A1D8ASB6"/>
<keyword evidence="1" id="KW-0732">Signal</keyword>
<organism evidence="2 3">
    <name type="scientific">Lacunisphaera limnophila</name>
    <dbReference type="NCBI Taxonomy" id="1838286"/>
    <lineage>
        <taxon>Bacteria</taxon>
        <taxon>Pseudomonadati</taxon>
        <taxon>Verrucomicrobiota</taxon>
        <taxon>Opitutia</taxon>
        <taxon>Opitutales</taxon>
        <taxon>Opitutaceae</taxon>
        <taxon>Lacunisphaera</taxon>
    </lineage>
</organism>
<dbReference type="EMBL" id="CP016094">
    <property type="protein sequence ID" value="AOS43756.1"/>
    <property type="molecule type" value="Genomic_DNA"/>
</dbReference>
<evidence type="ECO:0008006" key="4">
    <source>
        <dbReference type="Google" id="ProtNLM"/>
    </source>
</evidence>
<evidence type="ECO:0000313" key="3">
    <source>
        <dbReference type="Proteomes" id="UP000095228"/>
    </source>
</evidence>
<accession>A0A1D8ASB6</accession>
<sequence length="152" mass="15980">MKKLFAPLLFILAALVLGGCGSNTAVMTAGLRADLVRLQRASNGDVQVTWRVQNPNVVGYVLTRSIIKLTLDGVPVGTLASQERIGIPSMNQAERTAVLTIANPAAGAAIEQALARGSASYAMHATIWMLVVDQEFEKFTLTATGTVPAGAE</sequence>
<dbReference type="SUPFAM" id="SSF117070">
    <property type="entry name" value="LEA14-like"/>
    <property type="match status" value="1"/>
</dbReference>
<dbReference type="Proteomes" id="UP000095228">
    <property type="component" value="Chromosome"/>
</dbReference>
<keyword evidence="3" id="KW-1185">Reference proteome</keyword>